<dbReference type="Proteomes" id="UP000024635">
    <property type="component" value="Unassembled WGS sequence"/>
</dbReference>
<dbReference type="AlphaFoldDB" id="A0A016W4Y0"/>
<evidence type="ECO:0000256" key="1">
    <source>
        <dbReference type="SAM" id="MobiDB-lite"/>
    </source>
</evidence>
<dbReference type="FunFam" id="3.40.50.10480:FF:000002">
    <property type="entry name" value="Ribosome production factor 1"/>
    <property type="match status" value="1"/>
</dbReference>
<dbReference type="GO" id="GO:0000470">
    <property type="term" value="P:maturation of LSU-rRNA"/>
    <property type="evidence" value="ECO:0007669"/>
    <property type="project" value="TreeGrafter"/>
</dbReference>
<feature type="region of interest" description="Disordered" evidence="1">
    <location>
        <begin position="102"/>
        <end position="122"/>
    </location>
</feature>
<protein>
    <recommendedName>
        <fullName evidence="2">Brix domain-containing protein</fullName>
    </recommendedName>
</protein>
<dbReference type="GO" id="GO:0000460">
    <property type="term" value="P:maturation of 5.8S rRNA"/>
    <property type="evidence" value="ECO:0007669"/>
    <property type="project" value="TreeGrafter"/>
</dbReference>
<dbReference type="OrthoDB" id="10253204at2759"/>
<evidence type="ECO:0000313" key="3">
    <source>
        <dbReference type="EMBL" id="EYC34631.1"/>
    </source>
</evidence>
<dbReference type="InterPro" id="IPR044281">
    <property type="entry name" value="IMP4/RPF1"/>
</dbReference>
<feature type="domain" description="Brix" evidence="2">
    <location>
        <begin position="174"/>
        <end position="357"/>
    </location>
</feature>
<dbReference type="EMBL" id="JARK01001337">
    <property type="protein sequence ID" value="EYC34631.1"/>
    <property type="molecule type" value="Genomic_DNA"/>
</dbReference>
<comment type="caution">
    <text evidence="3">The sequence shown here is derived from an EMBL/GenBank/DDBJ whole genome shotgun (WGS) entry which is preliminary data.</text>
</comment>
<dbReference type="PANTHER" id="PTHR22734:SF3">
    <property type="entry name" value="RIBOSOME PRODUCTION FACTOR 1"/>
    <property type="match status" value="1"/>
</dbReference>
<accession>A0A016W4Y0</accession>
<dbReference type="InterPro" id="IPR007109">
    <property type="entry name" value="Brix"/>
</dbReference>
<dbReference type="PANTHER" id="PTHR22734">
    <property type="entry name" value="U3 SMALL NUCLEOLAR RIBONUCLEOPROTEIN PROTEIN IMP4"/>
    <property type="match status" value="1"/>
</dbReference>
<reference evidence="4" key="1">
    <citation type="journal article" date="2015" name="Nat. Genet.">
        <title>The genome and transcriptome of the zoonotic hookworm Ancylostoma ceylanicum identify infection-specific gene families.</title>
        <authorList>
            <person name="Schwarz E.M."/>
            <person name="Hu Y."/>
            <person name="Antoshechkin I."/>
            <person name="Miller M.M."/>
            <person name="Sternberg P.W."/>
            <person name="Aroian R.V."/>
        </authorList>
    </citation>
    <scope>NUCLEOTIDE SEQUENCE</scope>
    <source>
        <strain evidence="4">HY135</strain>
    </source>
</reference>
<dbReference type="Pfam" id="PF04427">
    <property type="entry name" value="Brix"/>
    <property type="match status" value="1"/>
</dbReference>
<dbReference type="SMART" id="SM00879">
    <property type="entry name" value="Brix"/>
    <property type="match status" value="1"/>
</dbReference>
<dbReference type="GO" id="GO:0005730">
    <property type="term" value="C:nucleolus"/>
    <property type="evidence" value="ECO:0007669"/>
    <property type="project" value="TreeGrafter"/>
</dbReference>
<gene>
    <name evidence="3" type="primary">Acey_s0001.g65</name>
    <name evidence="3" type="synonym">Acey-F44G4.1</name>
    <name evidence="3" type="ORF">Y032_0001g65</name>
</gene>
<organism evidence="3 4">
    <name type="scientific">Ancylostoma ceylanicum</name>
    <dbReference type="NCBI Taxonomy" id="53326"/>
    <lineage>
        <taxon>Eukaryota</taxon>
        <taxon>Metazoa</taxon>
        <taxon>Ecdysozoa</taxon>
        <taxon>Nematoda</taxon>
        <taxon>Chromadorea</taxon>
        <taxon>Rhabditida</taxon>
        <taxon>Rhabditina</taxon>
        <taxon>Rhabditomorpha</taxon>
        <taxon>Strongyloidea</taxon>
        <taxon>Ancylostomatidae</taxon>
        <taxon>Ancylostomatinae</taxon>
        <taxon>Ancylostoma</taxon>
    </lineage>
</organism>
<dbReference type="SUPFAM" id="SSF52954">
    <property type="entry name" value="Class II aaRS ABD-related"/>
    <property type="match status" value="1"/>
</dbReference>
<dbReference type="Gene3D" id="3.40.50.10480">
    <property type="entry name" value="Probable brix-domain ribosomal biogenesis protein"/>
    <property type="match status" value="1"/>
</dbReference>
<dbReference type="STRING" id="53326.A0A016W4Y0"/>
<sequence length="381" mass="44612">MTAKKVLKKKKTECKEEVSSTLDPTELVKQYDEVGGFFSSLFTTSIVWQQLLEDQCNCFKNVGIGTSLRRLNSRFLAVIKKTPTVSKDDFKHLPKTERGSALRKALKKNKRARQAEREKLRETLGDAAPAKEVPKTIESTREYDETMVQEDDEEVEHDEAHDEFASYFNRERTPKVLITMSPFAKKTTWKFCFELQKCIPNAEIFSRKGVPLKKVVKQAISRSYTDLIVVHEDQKKPNGIIFCHLPEGPTAYFKINSLRFTKDIPRAGESTSHYPEVILNNFNTRLGHTTARMFACLFPHDPKFTGRRVVTFHNQRDYVFFRHHRYEFKKEGQKAALLELGPRFTLRLKWLQKGTFDTKWGEFEWVLKRHEMETSRRRFFL</sequence>
<evidence type="ECO:0000259" key="2">
    <source>
        <dbReference type="PROSITE" id="PS50833"/>
    </source>
</evidence>
<dbReference type="GO" id="GO:0030687">
    <property type="term" value="C:preribosome, large subunit precursor"/>
    <property type="evidence" value="ECO:0007669"/>
    <property type="project" value="TreeGrafter"/>
</dbReference>
<dbReference type="GO" id="GO:0042134">
    <property type="term" value="F:rRNA primary transcript binding"/>
    <property type="evidence" value="ECO:0007669"/>
    <property type="project" value="InterPro"/>
</dbReference>
<feature type="compositionally biased region" description="Basic and acidic residues" evidence="1">
    <location>
        <begin position="113"/>
        <end position="122"/>
    </location>
</feature>
<dbReference type="PROSITE" id="PS50833">
    <property type="entry name" value="BRIX"/>
    <property type="match status" value="1"/>
</dbReference>
<keyword evidence="4" id="KW-1185">Reference proteome</keyword>
<evidence type="ECO:0000313" key="4">
    <source>
        <dbReference type="Proteomes" id="UP000024635"/>
    </source>
</evidence>
<proteinExistence type="predicted"/>
<name>A0A016W4Y0_9BILA</name>